<evidence type="ECO:0000313" key="2">
    <source>
        <dbReference type="EMBL" id="AUG55901.1"/>
    </source>
</evidence>
<sequence>MEQIDIFDANLKPMGKKERRRAHFDADWHVTFHLWVVGQVYSGSVLYQWRSTEMENFPDMLDVSAAGHILSGETMQDGIREAEEELGITFDSRRIHNLGYRVEVADQENGQKNREYQGVHMCKVEIGLNDFQPQIEEVSGLYWINIQEGIELFTDKRSEVVANGVYYDPKREKWIESERVFSKDNFLPRIQNYYLTAHIMAERLLDDKLPLSIS</sequence>
<keyword evidence="3" id="KW-1185">Reference proteome</keyword>
<accession>A0ABN5FLL5</accession>
<dbReference type="SUPFAM" id="SSF55811">
    <property type="entry name" value="Nudix"/>
    <property type="match status" value="1"/>
</dbReference>
<evidence type="ECO:0000313" key="3">
    <source>
        <dbReference type="Proteomes" id="UP000233458"/>
    </source>
</evidence>
<geneLocation type="plasmid" evidence="3">
    <name>pcsc3h3</name>
</geneLocation>
<dbReference type="PANTHER" id="PTHR10885:SF0">
    <property type="entry name" value="ISOPENTENYL-DIPHOSPHATE DELTA-ISOMERASE"/>
    <property type="match status" value="1"/>
</dbReference>
<dbReference type="PROSITE" id="PS51462">
    <property type="entry name" value="NUDIX"/>
    <property type="match status" value="1"/>
</dbReference>
<dbReference type="InterPro" id="IPR015797">
    <property type="entry name" value="NUDIX_hydrolase-like_dom_sf"/>
</dbReference>
<name>A0ABN5FLL5_9PROT</name>
<dbReference type="EMBL" id="CP024200">
    <property type="protein sequence ID" value="AUG55901.1"/>
    <property type="molecule type" value="Genomic_DNA"/>
</dbReference>
<dbReference type="RefSeq" id="WP_101286842.1">
    <property type="nucleotide sequence ID" value="NZ_CP024200.1"/>
</dbReference>
<dbReference type="InterPro" id="IPR000086">
    <property type="entry name" value="NUDIX_hydrolase_dom"/>
</dbReference>
<dbReference type="CDD" id="cd04692">
    <property type="entry name" value="NUDIX_Hydrolase"/>
    <property type="match status" value="1"/>
</dbReference>
<keyword evidence="2" id="KW-0614">Plasmid</keyword>
<reference evidence="2 3" key="1">
    <citation type="submission" date="2017-10" db="EMBL/GenBank/DDBJ databases">
        <title>Biodiversity and function of Thalassospira species in the particle-attached aromatic-hydrocarbon-degrading consortia from the surface seawater of the China South Sea.</title>
        <authorList>
            <person name="Dong C."/>
            <person name="Liu R."/>
            <person name="Shao Z."/>
        </authorList>
    </citation>
    <scope>NUCLEOTIDE SEQUENCE [LARGE SCALE GENOMIC DNA]</scope>
    <source>
        <strain evidence="2 3">CSC3H3</strain>
        <plasmid evidence="3">pcsc3h3</plasmid>
    </source>
</reference>
<gene>
    <name evidence="2" type="ORF">CSC3H3_24115</name>
</gene>
<evidence type="ECO:0000259" key="1">
    <source>
        <dbReference type="PROSITE" id="PS51462"/>
    </source>
</evidence>
<dbReference type="PANTHER" id="PTHR10885">
    <property type="entry name" value="ISOPENTENYL-DIPHOSPHATE DELTA-ISOMERASE"/>
    <property type="match status" value="1"/>
</dbReference>
<organism evidence="2 3">
    <name type="scientific">Thalassospira marina</name>
    <dbReference type="NCBI Taxonomy" id="2048283"/>
    <lineage>
        <taxon>Bacteria</taxon>
        <taxon>Pseudomonadati</taxon>
        <taxon>Pseudomonadota</taxon>
        <taxon>Alphaproteobacteria</taxon>
        <taxon>Rhodospirillales</taxon>
        <taxon>Thalassospiraceae</taxon>
        <taxon>Thalassospira</taxon>
    </lineage>
</organism>
<dbReference type="Gene3D" id="3.90.79.10">
    <property type="entry name" value="Nucleoside Triphosphate Pyrophosphohydrolase"/>
    <property type="match status" value="1"/>
</dbReference>
<proteinExistence type="predicted"/>
<dbReference type="Proteomes" id="UP000233458">
    <property type="component" value="Plasmid pCSC3H3"/>
</dbReference>
<feature type="domain" description="Nudix hydrolase" evidence="1">
    <location>
        <begin position="27"/>
        <end position="167"/>
    </location>
</feature>
<protein>
    <recommendedName>
        <fullName evidence="1">Nudix hydrolase domain-containing protein</fullName>
    </recommendedName>
</protein>